<keyword evidence="1" id="KW-0472">Membrane</keyword>
<feature type="transmembrane region" description="Helical" evidence="1">
    <location>
        <begin position="37"/>
        <end position="60"/>
    </location>
</feature>
<evidence type="ECO:0000313" key="3">
    <source>
        <dbReference type="Proteomes" id="UP000808914"/>
    </source>
</evidence>
<keyword evidence="1" id="KW-0812">Transmembrane</keyword>
<keyword evidence="1" id="KW-1133">Transmembrane helix</keyword>
<proteinExistence type="predicted"/>
<sequence>MNMNFKKMVGISLLFTLFATILRIVVRNLAGKDQFPIWADFLLDLPWFIGAFLLCYWVYLIEKNKD</sequence>
<evidence type="ECO:0008006" key="4">
    <source>
        <dbReference type="Google" id="ProtNLM"/>
    </source>
</evidence>
<organism evidence="2 3">
    <name type="scientific">Scopulibacillus daqui</name>
    <dbReference type="NCBI Taxonomy" id="1469162"/>
    <lineage>
        <taxon>Bacteria</taxon>
        <taxon>Bacillati</taxon>
        <taxon>Bacillota</taxon>
        <taxon>Bacilli</taxon>
        <taxon>Bacillales</taxon>
        <taxon>Sporolactobacillaceae</taxon>
        <taxon>Scopulibacillus</taxon>
    </lineage>
</organism>
<dbReference type="EMBL" id="JAFBER010000005">
    <property type="protein sequence ID" value="MBM7644995.1"/>
    <property type="molecule type" value="Genomic_DNA"/>
</dbReference>
<gene>
    <name evidence="2" type="ORF">JOD45_001204</name>
</gene>
<evidence type="ECO:0000313" key="2">
    <source>
        <dbReference type="EMBL" id="MBM7644995.1"/>
    </source>
</evidence>
<keyword evidence="3" id="KW-1185">Reference proteome</keyword>
<protein>
    <recommendedName>
        <fullName evidence="4">Bacteriocin immunity protein</fullName>
    </recommendedName>
</protein>
<comment type="caution">
    <text evidence="2">The sequence shown here is derived from an EMBL/GenBank/DDBJ whole genome shotgun (WGS) entry which is preliminary data.</text>
</comment>
<evidence type="ECO:0000256" key="1">
    <source>
        <dbReference type="SAM" id="Phobius"/>
    </source>
</evidence>
<dbReference type="Proteomes" id="UP000808914">
    <property type="component" value="Unassembled WGS sequence"/>
</dbReference>
<dbReference type="RefSeq" id="WP_205002939.1">
    <property type="nucleotide sequence ID" value="NZ_JAFBER010000005.1"/>
</dbReference>
<reference evidence="2 3" key="1">
    <citation type="submission" date="2021-01" db="EMBL/GenBank/DDBJ databases">
        <title>Genomic Encyclopedia of Type Strains, Phase IV (KMG-IV): sequencing the most valuable type-strain genomes for metagenomic binning, comparative biology and taxonomic classification.</title>
        <authorList>
            <person name="Goeker M."/>
        </authorList>
    </citation>
    <scope>NUCLEOTIDE SEQUENCE [LARGE SCALE GENOMIC DNA]</scope>
    <source>
        <strain evidence="2 3">DSM 28236</strain>
    </source>
</reference>
<accession>A0ABS2PZ49</accession>
<name>A0ABS2PZ49_9BACL</name>